<dbReference type="Pfam" id="PF12864">
    <property type="entry name" value="DUF3822"/>
    <property type="match status" value="1"/>
</dbReference>
<dbReference type="EMBL" id="DXBE01000025">
    <property type="protein sequence ID" value="HIZ68858.1"/>
    <property type="molecule type" value="Genomic_DNA"/>
</dbReference>
<sequence length="262" mass="30400">MVKARLMIRVGYKSLSFSVVDGSCEEGVRYEPYTVKSGISMAANLRQAFLDSELLCQGYTKAGVLLDAPSLLVPVEQFQEEDLPALYGYTFEKGDSSTLIQKVMPAQNAVAIFPINKDLKLVIEDHFQEVRYSPVCMPVWNYFQQRGLQGQNRKLYGYFHDKKLDIFCFDKQRFRFSNSYEVAHGKDAVYFLLYVWQQLQFDAHKDELNIAGDLPNRAETLEQLKRYVRKVFLLNPVAEFNRAPVTRVKDLPFDLLTYFLRR</sequence>
<dbReference type="Proteomes" id="UP000824055">
    <property type="component" value="Unassembled WGS sequence"/>
</dbReference>
<evidence type="ECO:0000313" key="2">
    <source>
        <dbReference type="Proteomes" id="UP000824055"/>
    </source>
</evidence>
<comment type="caution">
    <text evidence="1">The sequence shown here is derived from an EMBL/GenBank/DDBJ whole genome shotgun (WGS) entry which is preliminary data.</text>
</comment>
<name>A0A9D2JW48_9BACT</name>
<protein>
    <submittedName>
        <fullName evidence="1">DUF3822 family protein</fullName>
    </submittedName>
</protein>
<accession>A0A9D2JW48</accession>
<proteinExistence type="predicted"/>
<dbReference type="Gene3D" id="3.30.420.250">
    <property type="match status" value="1"/>
</dbReference>
<dbReference type="AlphaFoldDB" id="A0A9D2JW48"/>
<gene>
    <name evidence="1" type="ORF">H9966_03095</name>
</gene>
<evidence type="ECO:0000313" key="1">
    <source>
        <dbReference type="EMBL" id="HIZ68858.1"/>
    </source>
</evidence>
<dbReference type="CDD" id="cd24013">
    <property type="entry name" value="ASKHA_ATPase_BT3980-like"/>
    <property type="match status" value="1"/>
</dbReference>
<dbReference type="InterPro" id="IPR024213">
    <property type="entry name" value="DUF3822"/>
</dbReference>
<reference evidence="1" key="1">
    <citation type="journal article" date="2021" name="PeerJ">
        <title>Extensive microbial diversity within the chicken gut microbiome revealed by metagenomics and culture.</title>
        <authorList>
            <person name="Gilroy R."/>
            <person name="Ravi A."/>
            <person name="Getino M."/>
            <person name="Pursley I."/>
            <person name="Horton D.L."/>
            <person name="Alikhan N.F."/>
            <person name="Baker D."/>
            <person name="Gharbi K."/>
            <person name="Hall N."/>
            <person name="Watson M."/>
            <person name="Adriaenssens E.M."/>
            <person name="Foster-Nyarko E."/>
            <person name="Jarju S."/>
            <person name="Secka A."/>
            <person name="Antonio M."/>
            <person name="Oren A."/>
            <person name="Chaudhuri R.R."/>
            <person name="La Ragione R."/>
            <person name="Hildebrand F."/>
            <person name="Pallen M.J."/>
        </authorList>
    </citation>
    <scope>NUCLEOTIDE SEQUENCE</scope>
    <source>
        <strain evidence="1">ChiHecec3B27-8219</strain>
    </source>
</reference>
<reference evidence="1" key="2">
    <citation type="submission" date="2021-04" db="EMBL/GenBank/DDBJ databases">
        <authorList>
            <person name="Gilroy R."/>
        </authorList>
    </citation>
    <scope>NUCLEOTIDE SEQUENCE</scope>
    <source>
        <strain evidence="1">ChiHecec3B27-8219</strain>
    </source>
</reference>
<dbReference type="Gene3D" id="3.30.420.260">
    <property type="match status" value="1"/>
</dbReference>
<organism evidence="1 2">
    <name type="scientific">Candidatus Prevotella avicola</name>
    <dbReference type="NCBI Taxonomy" id="2838738"/>
    <lineage>
        <taxon>Bacteria</taxon>
        <taxon>Pseudomonadati</taxon>
        <taxon>Bacteroidota</taxon>
        <taxon>Bacteroidia</taxon>
        <taxon>Bacteroidales</taxon>
        <taxon>Prevotellaceae</taxon>
        <taxon>Prevotella</taxon>
    </lineage>
</organism>